<name>A0AAD4LWN9_9AGAM</name>
<dbReference type="PANTHER" id="PTHR13789">
    <property type="entry name" value="MONOOXYGENASE"/>
    <property type="match status" value="1"/>
</dbReference>
<keyword evidence="5" id="KW-0503">Monooxygenase</keyword>
<dbReference type="PANTHER" id="PTHR13789:SF236">
    <property type="entry name" value="MONOOXYGENASE, PUTATIVE (AFU_ORTHOLOGUE AFUA_6G12060)-RELATED"/>
    <property type="match status" value="1"/>
</dbReference>
<feature type="domain" description="FAD-binding" evidence="6">
    <location>
        <begin position="43"/>
        <end position="303"/>
    </location>
</feature>
<evidence type="ECO:0000313" key="7">
    <source>
        <dbReference type="EMBL" id="KAI0293501.1"/>
    </source>
</evidence>
<dbReference type="AlphaFoldDB" id="A0AAD4LWN9"/>
<keyword evidence="4" id="KW-0560">Oxidoreductase</keyword>
<dbReference type="GO" id="GO:0071949">
    <property type="term" value="F:FAD binding"/>
    <property type="evidence" value="ECO:0007669"/>
    <property type="project" value="InterPro"/>
</dbReference>
<dbReference type="GO" id="GO:0004497">
    <property type="term" value="F:monooxygenase activity"/>
    <property type="evidence" value="ECO:0007669"/>
    <property type="project" value="UniProtKB-KW"/>
</dbReference>
<reference evidence="7" key="1">
    <citation type="journal article" date="2022" name="New Phytol.">
        <title>Evolutionary transition to the ectomycorrhizal habit in the genomes of a hyperdiverse lineage of mushroom-forming fungi.</title>
        <authorList>
            <person name="Looney B."/>
            <person name="Miyauchi S."/>
            <person name="Morin E."/>
            <person name="Drula E."/>
            <person name="Courty P.E."/>
            <person name="Kohler A."/>
            <person name="Kuo A."/>
            <person name="LaButti K."/>
            <person name="Pangilinan J."/>
            <person name="Lipzen A."/>
            <person name="Riley R."/>
            <person name="Andreopoulos W."/>
            <person name="He G."/>
            <person name="Johnson J."/>
            <person name="Nolan M."/>
            <person name="Tritt A."/>
            <person name="Barry K.W."/>
            <person name="Grigoriev I.V."/>
            <person name="Nagy L.G."/>
            <person name="Hibbett D."/>
            <person name="Henrissat B."/>
            <person name="Matheny P.B."/>
            <person name="Labbe J."/>
            <person name="Martin F.M."/>
        </authorList>
    </citation>
    <scope>NUCLEOTIDE SEQUENCE</scope>
    <source>
        <strain evidence="7">BPL690</strain>
    </source>
</reference>
<evidence type="ECO:0000256" key="1">
    <source>
        <dbReference type="ARBA" id="ARBA00007992"/>
    </source>
</evidence>
<dbReference type="PRINTS" id="PR00420">
    <property type="entry name" value="RNGMNOXGNASE"/>
</dbReference>
<dbReference type="InterPro" id="IPR050493">
    <property type="entry name" value="FAD-dep_Monooxygenase_BioMet"/>
</dbReference>
<dbReference type="EMBL" id="WTXG01000094">
    <property type="protein sequence ID" value="KAI0293501.1"/>
    <property type="molecule type" value="Genomic_DNA"/>
</dbReference>
<dbReference type="Gene3D" id="3.50.50.60">
    <property type="entry name" value="FAD/NAD(P)-binding domain"/>
    <property type="match status" value="1"/>
</dbReference>
<keyword evidence="3" id="KW-0274">FAD</keyword>
<evidence type="ECO:0000313" key="8">
    <source>
        <dbReference type="Proteomes" id="UP001203297"/>
    </source>
</evidence>
<dbReference type="Proteomes" id="UP001203297">
    <property type="component" value="Unassembled WGS sequence"/>
</dbReference>
<dbReference type="Pfam" id="PF01494">
    <property type="entry name" value="FAD_binding_3"/>
    <property type="match status" value="1"/>
</dbReference>
<dbReference type="SUPFAM" id="SSF54373">
    <property type="entry name" value="FAD-linked reductases, C-terminal domain"/>
    <property type="match status" value="1"/>
</dbReference>
<gene>
    <name evidence="7" type="ORF">B0F90DRAFT_1397850</name>
</gene>
<comment type="caution">
    <text evidence="7">The sequence shown here is derived from an EMBL/GenBank/DDBJ whole genome shotgun (WGS) entry which is preliminary data.</text>
</comment>
<keyword evidence="2" id="KW-0285">Flavoprotein</keyword>
<proteinExistence type="inferred from homology"/>
<evidence type="ECO:0000259" key="6">
    <source>
        <dbReference type="Pfam" id="PF01494"/>
    </source>
</evidence>
<evidence type="ECO:0000256" key="4">
    <source>
        <dbReference type="ARBA" id="ARBA00023002"/>
    </source>
</evidence>
<comment type="similarity">
    <text evidence="1">Belongs to the paxM FAD-dependent monooxygenase family.</text>
</comment>
<evidence type="ECO:0000256" key="2">
    <source>
        <dbReference type="ARBA" id="ARBA00022630"/>
    </source>
</evidence>
<dbReference type="SUPFAM" id="SSF51905">
    <property type="entry name" value="FAD/NAD(P)-binding domain"/>
    <property type="match status" value="1"/>
</dbReference>
<organism evidence="7 8">
    <name type="scientific">Multifurca ochricompacta</name>
    <dbReference type="NCBI Taxonomy" id="376703"/>
    <lineage>
        <taxon>Eukaryota</taxon>
        <taxon>Fungi</taxon>
        <taxon>Dikarya</taxon>
        <taxon>Basidiomycota</taxon>
        <taxon>Agaricomycotina</taxon>
        <taxon>Agaricomycetes</taxon>
        <taxon>Russulales</taxon>
        <taxon>Russulaceae</taxon>
        <taxon>Multifurca</taxon>
    </lineage>
</organism>
<dbReference type="InterPro" id="IPR002938">
    <property type="entry name" value="FAD-bd"/>
</dbReference>
<sequence length="408" mass="46211">MPPNMTKVFNYWGMHDKVDSIGVVTERIVMSRFGVLARHALLGHEMLEEAGGEFIALYHSQLRAMLLETARELGAEARSNAEVVEIAEDCRSLRLASGEVLQADVIIGADGSRGTCRQLVHPQDPEKGTGIMLFNSVIPVDRILADPELSTLIQQDQVSQWAWFGHERASVCFPIGPSKDLAWYFFAPDEGVQEGWNDVLSPEEFAPYVSEAEPRLQKLARLARPARSRMMEREFPEEWVHNTGRLVLVGSAAHPFPPGIIYGPSMSLEDASVLAKLFSHLRDEEQIPSFLYAFQNLREERCQKNRSLDINNVRYMMEPEGEGTERRDTLMRAKHDQGRNVLTGDDEDSNVAQWDHNRELFGYDAEDEADNWWVQWGLLQERAKAAHSEGDTHLEMFSLDVSERISSS</sequence>
<keyword evidence="8" id="KW-1185">Reference proteome</keyword>
<dbReference type="InterPro" id="IPR036188">
    <property type="entry name" value="FAD/NAD-bd_sf"/>
</dbReference>
<evidence type="ECO:0000256" key="3">
    <source>
        <dbReference type="ARBA" id="ARBA00022827"/>
    </source>
</evidence>
<accession>A0AAD4LWN9</accession>
<evidence type="ECO:0000256" key="5">
    <source>
        <dbReference type="ARBA" id="ARBA00023033"/>
    </source>
</evidence>
<protein>
    <recommendedName>
        <fullName evidence="6">FAD-binding domain-containing protein</fullName>
    </recommendedName>
</protein>